<evidence type="ECO:0000256" key="5">
    <source>
        <dbReference type="ARBA" id="ARBA00023136"/>
    </source>
</evidence>
<keyword evidence="12" id="KW-1185">Reference proteome</keyword>
<evidence type="ECO:0000256" key="3">
    <source>
        <dbReference type="ARBA" id="ARBA00022622"/>
    </source>
</evidence>
<name>B9S153_RICCO</name>
<sequence>MSISVSTLCMLLMLSCFNSGAYLKVADAQRTWCIANPSTSNTELIANLDYACSHVGCSLIQQGSSCFYPNNYLHHASFAMNLYYQRSGRHRSDCNFSNSGLISFSDPSFRSCNYETGGGIVESHRSENQTSETWCVAKPATENSMLQENINFACNHVDCTPIQDGGPCYNPTTLVNHASFAMNLYYQTTQRTNTSCDFKGSGLIVNRNPSYGNCTF</sequence>
<feature type="domain" description="X8" evidence="10">
    <location>
        <begin position="133"/>
        <end position="216"/>
    </location>
</feature>
<accession>B9S153</accession>
<keyword evidence="7" id="KW-0325">Glycoprotein</keyword>
<evidence type="ECO:0000259" key="10">
    <source>
        <dbReference type="SMART" id="SM00768"/>
    </source>
</evidence>
<dbReference type="GO" id="GO:0098552">
    <property type="term" value="C:side of membrane"/>
    <property type="evidence" value="ECO:0007669"/>
    <property type="project" value="UniProtKB-KW"/>
</dbReference>
<dbReference type="InterPro" id="IPR012946">
    <property type="entry name" value="X8"/>
</dbReference>
<evidence type="ECO:0000256" key="9">
    <source>
        <dbReference type="SAM" id="SignalP"/>
    </source>
</evidence>
<evidence type="ECO:0000256" key="4">
    <source>
        <dbReference type="ARBA" id="ARBA00022729"/>
    </source>
</evidence>
<feature type="chain" id="PRO_5002888832" description="X8 domain-containing protein" evidence="9">
    <location>
        <begin position="29"/>
        <end position="216"/>
    </location>
</feature>
<evidence type="ECO:0000256" key="1">
    <source>
        <dbReference type="ARBA" id="ARBA00004609"/>
    </source>
</evidence>
<keyword evidence="8" id="KW-0449">Lipoprotein</keyword>
<reference evidence="12" key="1">
    <citation type="journal article" date="2010" name="Nat. Biotechnol.">
        <title>Draft genome sequence of the oilseed species Ricinus communis.</title>
        <authorList>
            <person name="Chan A.P."/>
            <person name="Crabtree J."/>
            <person name="Zhao Q."/>
            <person name="Lorenzi H."/>
            <person name="Orvis J."/>
            <person name="Puiu D."/>
            <person name="Melake-Berhan A."/>
            <person name="Jones K.M."/>
            <person name="Redman J."/>
            <person name="Chen G."/>
            <person name="Cahoon E.B."/>
            <person name="Gedil M."/>
            <person name="Stanke M."/>
            <person name="Haas B.J."/>
            <person name="Wortman J.R."/>
            <person name="Fraser-Liggett C.M."/>
            <person name="Ravel J."/>
            <person name="Rabinowicz P.D."/>
        </authorList>
    </citation>
    <scope>NUCLEOTIDE SEQUENCE [LARGE SCALE GENOMIC DNA]</scope>
    <source>
        <strain evidence="12">cv. Hale</strain>
    </source>
</reference>
<dbReference type="GO" id="GO:0005886">
    <property type="term" value="C:plasma membrane"/>
    <property type="evidence" value="ECO:0007669"/>
    <property type="project" value="UniProtKB-SubCell"/>
</dbReference>
<dbReference type="SMART" id="SM00768">
    <property type="entry name" value="X8"/>
    <property type="match status" value="2"/>
</dbReference>
<gene>
    <name evidence="11" type="ORF">RCOM_0633850</name>
</gene>
<comment type="subcellular location">
    <subcellularLocation>
        <location evidence="1">Cell membrane</location>
        <topology evidence="1">Lipid-anchor</topology>
        <topology evidence="1">GPI-anchor</topology>
    </subcellularLocation>
</comment>
<feature type="signal peptide" evidence="9">
    <location>
        <begin position="1"/>
        <end position="28"/>
    </location>
</feature>
<evidence type="ECO:0000256" key="2">
    <source>
        <dbReference type="ARBA" id="ARBA00022475"/>
    </source>
</evidence>
<dbReference type="STRING" id="3988.B9S153"/>
<dbReference type="InterPro" id="IPR044788">
    <property type="entry name" value="X8_dom_prot"/>
</dbReference>
<keyword evidence="5" id="KW-0472">Membrane</keyword>
<keyword evidence="2" id="KW-1003">Cell membrane</keyword>
<feature type="domain" description="X8" evidence="10">
    <location>
        <begin position="31"/>
        <end position="114"/>
    </location>
</feature>
<protein>
    <recommendedName>
        <fullName evidence="10">X8 domain-containing protein</fullName>
    </recommendedName>
</protein>
<dbReference type="KEGG" id="rcu:8264150"/>
<dbReference type="GO" id="GO:0009506">
    <property type="term" value="C:plasmodesma"/>
    <property type="evidence" value="ECO:0007669"/>
    <property type="project" value="UniProtKB-ARBA"/>
</dbReference>
<organism evidence="11 12">
    <name type="scientific">Ricinus communis</name>
    <name type="common">Castor bean</name>
    <dbReference type="NCBI Taxonomy" id="3988"/>
    <lineage>
        <taxon>Eukaryota</taxon>
        <taxon>Viridiplantae</taxon>
        <taxon>Streptophyta</taxon>
        <taxon>Embryophyta</taxon>
        <taxon>Tracheophyta</taxon>
        <taxon>Spermatophyta</taxon>
        <taxon>Magnoliopsida</taxon>
        <taxon>eudicotyledons</taxon>
        <taxon>Gunneridae</taxon>
        <taxon>Pentapetalae</taxon>
        <taxon>rosids</taxon>
        <taxon>fabids</taxon>
        <taxon>Malpighiales</taxon>
        <taxon>Euphorbiaceae</taxon>
        <taxon>Acalyphoideae</taxon>
        <taxon>Acalypheae</taxon>
        <taxon>Ricinus</taxon>
    </lineage>
</organism>
<proteinExistence type="predicted"/>
<dbReference type="FunFam" id="1.20.58.1040:FF:000001">
    <property type="entry name" value="Glucan endo-1,3-beta-glucosidase 4"/>
    <property type="match status" value="1"/>
</dbReference>
<dbReference type="Proteomes" id="UP000008311">
    <property type="component" value="Unassembled WGS sequence"/>
</dbReference>
<evidence type="ECO:0000256" key="7">
    <source>
        <dbReference type="ARBA" id="ARBA00023180"/>
    </source>
</evidence>
<dbReference type="Gene3D" id="1.20.58.1040">
    <property type="match status" value="2"/>
</dbReference>
<dbReference type="EMBL" id="EQ973842">
    <property type="protein sequence ID" value="EEF42695.1"/>
    <property type="molecule type" value="Genomic_DNA"/>
</dbReference>
<evidence type="ECO:0000313" key="11">
    <source>
        <dbReference type="EMBL" id="EEF42695.1"/>
    </source>
</evidence>
<evidence type="ECO:0000256" key="8">
    <source>
        <dbReference type="ARBA" id="ARBA00023288"/>
    </source>
</evidence>
<keyword evidence="4 9" id="KW-0732">Signal</keyword>
<dbReference type="eggNOG" id="ENOG502SN5H">
    <property type="taxonomic scope" value="Eukaryota"/>
</dbReference>
<dbReference type="InParanoid" id="B9S153"/>
<keyword evidence="6" id="KW-1015">Disulfide bond</keyword>
<dbReference type="PANTHER" id="PTHR31044:SF101">
    <property type="entry name" value="X8 DOMAIN-CONTAINING PROTEIN"/>
    <property type="match status" value="1"/>
</dbReference>
<keyword evidence="3" id="KW-0336">GPI-anchor</keyword>
<dbReference type="PANTHER" id="PTHR31044">
    <property type="entry name" value="BETA-1,3 GLUCANASE"/>
    <property type="match status" value="1"/>
</dbReference>
<dbReference type="AlphaFoldDB" id="B9S153"/>
<evidence type="ECO:0000313" key="12">
    <source>
        <dbReference type="Proteomes" id="UP000008311"/>
    </source>
</evidence>
<dbReference type="OrthoDB" id="1928574at2759"/>
<evidence type="ECO:0000256" key="6">
    <source>
        <dbReference type="ARBA" id="ARBA00023157"/>
    </source>
</evidence>
<dbReference type="Pfam" id="PF07983">
    <property type="entry name" value="X8"/>
    <property type="match status" value="2"/>
</dbReference>